<organism evidence="3 4">
    <name type="scientific">Methylovulum psychrotolerans</name>
    <dbReference type="NCBI Taxonomy" id="1704499"/>
    <lineage>
        <taxon>Bacteria</taxon>
        <taxon>Pseudomonadati</taxon>
        <taxon>Pseudomonadota</taxon>
        <taxon>Gammaproteobacteria</taxon>
        <taxon>Methylococcales</taxon>
        <taxon>Methylococcaceae</taxon>
        <taxon>Methylovulum</taxon>
    </lineage>
</organism>
<name>A0A2S5CHN2_9GAMM</name>
<comment type="caution">
    <text evidence="3">The sequence shown here is derived from an EMBL/GenBank/DDBJ whole genome shotgun (WGS) entry which is preliminary data.</text>
</comment>
<dbReference type="PRINTS" id="PR00394">
    <property type="entry name" value="RHSPROTEIN"/>
</dbReference>
<dbReference type="EMBL" id="PGFZ01000012">
    <property type="protein sequence ID" value="POZ50299.1"/>
    <property type="molecule type" value="Genomic_DNA"/>
</dbReference>
<proteinExistence type="predicted"/>
<keyword evidence="1" id="KW-0677">Repeat</keyword>
<dbReference type="InterPro" id="IPR050708">
    <property type="entry name" value="T6SS_VgrG/RHS"/>
</dbReference>
<evidence type="ECO:0000313" key="3">
    <source>
        <dbReference type="EMBL" id="POZ50299.1"/>
    </source>
</evidence>
<protein>
    <submittedName>
        <fullName evidence="3">RHS repeat protein</fullName>
    </submittedName>
</protein>
<gene>
    <name evidence="3" type="ORF">AADEFJLK_03883</name>
</gene>
<dbReference type="InterPro" id="IPR056823">
    <property type="entry name" value="TEN-like_YD-shell"/>
</dbReference>
<dbReference type="NCBIfam" id="TIGR03696">
    <property type="entry name" value="Rhs_assc_core"/>
    <property type="match status" value="1"/>
</dbReference>
<evidence type="ECO:0000313" key="4">
    <source>
        <dbReference type="Proteomes" id="UP000237423"/>
    </source>
</evidence>
<dbReference type="Proteomes" id="UP000237423">
    <property type="component" value="Unassembled WGS sequence"/>
</dbReference>
<feature type="domain" description="Teneurin-like YD-shell" evidence="2">
    <location>
        <begin position="29"/>
        <end position="217"/>
    </location>
</feature>
<sequence>MAYVANTNRVNNETISPVPSVGGLGGSNDAYVYDKSGYVTGQGGATYEYDAARQMKRYTRNGASVRYAYDGARHRAVKIQTGDTTRYVYDNKGHLLFERSSASYSQRSYVWLDDIPLAGIDQKTSGELLGVYLIETDFANTPRYLRRLSGNTSAPVWQWPFAPYGDVPANEDPDGDGTKVTFNLRFPGQYFDAESGLHYNHTRYFSPRTGRYLQPDLMRLEGGINVCIYAKGNPVNFVVCYRN</sequence>
<evidence type="ECO:0000259" key="2">
    <source>
        <dbReference type="Pfam" id="PF25023"/>
    </source>
</evidence>
<dbReference type="RefSeq" id="WP_249028088.1">
    <property type="nucleotide sequence ID" value="NZ_PGFZ01000012.1"/>
</dbReference>
<accession>A0A2S5CHN2</accession>
<dbReference type="PANTHER" id="PTHR32305:SF15">
    <property type="entry name" value="PROTEIN RHSA-RELATED"/>
    <property type="match status" value="1"/>
</dbReference>
<reference evidence="3 4" key="1">
    <citation type="submission" date="2017-11" db="EMBL/GenBank/DDBJ databases">
        <title>Draft Genome Sequence of Methylobacter psychrotolerans Sph1T, an Obligate Methanotroph from Low-Temperature Environments.</title>
        <authorList>
            <person name="Oshkin I.Y."/>
            <person name="Miroshnikov K."/>
            <person name="Belova S.E."/>
            <person name="Korzhenkov A."/>
            <person name="Toshchakov S.V."/>
            <person name="Dedysh S.N."/>
        </authorList>
    </citation>
    <scope>NUCLEOTIDE SEQUENCE [LARGE SCALE GENOMIC DNA]</scope>
    <source>
        <strain evidence="3 4">Sph1</strain>
    </source>
</reference>
<dbReference type="InterPro" id="IPR022385">
    <property type="entry name" value="Rhs_assc_core"/>
</dbReference>
<dbReference type="AlphaFoldDB" id="A0A2S5CHN2"/>
<dbReference type="PANTHER" id="PTHR32305">
    <property type="match status" value="1"/>
</dbReference>
<evidence type="ECO:0000256" key="1">
    <source>
        <dbReference type="ARBA" id="ARBA00022737"/>
    </source>
</evidence>
<dbReference type="Pfam" id="PF25023">
    <property type="entry name" value="TEN_YD-shell"/>
    <property type="match status" value="1"/>
</dbReference>
<dbReference type="Gene3D" id="2.180.10.10">
    <property type="entry name" value="RHS repeat-associated core"/>
    <property type="match status" value="1"/>
</dbReference>